<evidence type="ECO:0000313" key="2">
    <source>
        <dbReference type="EMBL" id="KIA76071.1"/>
    </source>
</evidence>
<dbReference type="SUPFAM" id="SSF53335">
    <property type="entry name" value="S-adenosyl-L-methionine-dependent methyltransferases"/>
    <property type="match status" value="1"/>
</dbReference>
<gene>
    <name evidence="2" type="ORF">DB43_BH00020</name>
</gene>
<name>A0A0C1BWW2_9BACT</name>
<dbReference type="Pfam" id="PF13847">
    <property type="entry name" value="Methyltransf_31"/>
    <property type="match status" value="1"/>
</dbReference>
<organism evidence="2 3">
    <name type="scientific">Parachlamydia acanthamoebae</name>
    <dbReference type="NCBI Taxonomy" id="83552"/>
    <lineage>
        <taxon>Bacteria</taxon>
        <taxon>Pseudomonadati</taxon>
        <taxon>Chlamydiota</taxon>
        <taxon>Chlamydiia</taxon>
        <taxon>Parachlamydiales</taxon>
        <taxon>Parachlamydiaceae</taxon>
        <taxon>Parachlamydia</taxon>
    </lineage>
</organism>
<dbReference type="Proteomes" id="UP000031307">
    <property type="component" value="Unassembled WGS sequence"/>
</dbReference>
<reference evidence="2 3" key="1">
    <citation type="journal article" date="2014" name="Mol. Biol. Evol.">
        <title>Massive expansion of Ubiquitination-related gene families within the Chlamydiae.</title>
        <authorList>
            <person name="Domman D."/>
            <person name="Collingro A."/>
            <person name="Lagkouvardos I."/>
            <person name="Gehre L."/>
            <person name="Weinmaier T."/>
            <person name="Rattei T."/>
            <person name="Subtil A."/>
            <person name="Horn M."/>
        </authorList>
    </citation>
    <scope>NUCLEOTIDE SEQUENCE [LARGE SCALE GENOMIC DNA]</scope>
    <source>
        <strain evidence="2 3">OEW1</strain>
    </source>
</reference>
<sequence length="293" mass="32732">MLSVKTAQNILPSIPTQESKSDDVPAKKGDYIFKTGAGEIIRLKALNTLLNRDTCDLLDRFRLEGKTILEVGCGLGIISAELAKRVGKEGKVAAIDNSDNLLNFAREHGKEQGVSNVDYLNVDIYDIDTQTFSQKFDVLYGRYIIVNLSNPVQAIEHLLGLLKEGGTIILEEAILNQGFCYPPNEAYKKWQKILDVGLWKNQKDPTIGLQLHSIFERKNIKVIEQRMIQPLLNTPEKKSLVTQSLSNSKENTPDAPEEFVQLISELRKLENEDCIIGSAPTMQIVGQLPNFGH</sequence>
<proteinExistence type="predicted"/>
<dbReference type="CDD" id="cd02440">
    <property type="entry name" value="AdoMet_MTases"/>
    <property type="match status" value="1"/>
</dbReference>
<evidence type="ECO:0000259" key="1">
    <source>
        <dbReference type="Pfam" id="PF13847"/>
    </source>
</evidence>
<feature type="domain" description="Methyltransferase" evidence="1">
    <location>
        <begin position="64"/>
        <end position="193"/>
    </location>
</feature>
<dbReference type="InterPro" id="IPR025714">
    <property type="entry name" value="Methyltranfer_dom"/>
</dbReference>
<dbReference type="Gene3D" id="3.40.50.150">
    <property type="entry name" value="Vaccinia Virus protein VP39"/>
    <property type="match status" value="1"/>
</dbReference>
<evidence type="ECO:0000313" key="3">
    <source>
        <dbReference type="Proteomes" id="UP000031307"/>
    </source>
</evidence>
<dbReference type="RefSeq" id="WP_039378492.1">
    <property type="nucleotide sequence ID" value="NZ_JSAM01000137.1"/>
</dbReference>
<comment type="caution">
    <text evidence="2">The sequence shown here is derived from an EMBL/GenBank/DDBJ whole genome shotgun (WGS) entry which is preliminary data.</text>
</comment>
<dbReference type="EMBL" id="JSAM01000137">
    <property type="protein sequence ID" value="KIA76071.1"/>
    <property type="molecule type" value="Genomic_DNA"/>
</dbReference>
<dbReference type="AlphaFoldDB" id="A0A0C1BWW2"/>
<accession>A0A0C1BWW2</accession>
<dbReference type="PATRIC" id="fig|83552.4.peg.2818"/>
<dbReference type="InterPro" id="IPR029063">
    <property type="entry name" value="SAM-dependent_MTases_sf"/>
</dbReference>
<protein>
    <recommendedName>
        <fullName evidence="1">Methyltransferase domain-containing protein</fullName>
    </recommendedName>
</protein>
<dbReference type="PANTHER" id="PTHR43861">
    <property type="entry name" value="TRANS-ACONITATE 2-METHYLTRANSFERASE-RELATED"/>
    <property type="match status" value="1"/>
</dbReference>